<protein>
    <submittedName>
        <fullName evidence="2">Uncharacterized protein</fullName>
    </submittedName>
</protein>
<organism evidence="2 3">
    <name type="scientific">Ancylostoma ceylanicum</name>
    <dbReference type="NCBI Taxonomy" id="53326"/>
    <lineage>
        <taxon>Eukaryota</taxon>
        <taxon>Metazoa</taxon>
        <taxon>Ecdysozoa</taxon>
        <taxon>Nematoda</taxon>
        <taxon>Chromadorea</taxon>
        <taxon>Rhabditida</taxon>
        <taxon>Rhabditina</taxon>
        <taxon>Rhabditomorpha</taxon>
        <taxon>Strongyloidea</taxon>
        <taxon>Ancylostomatidae</taxon>
        <taxon>Ancylostomatinae</taxon>
        <taxon>Ancylostoma</taxon>
    </lineage>
</organism>
<reference evidence="3" key="1">
    <citation type="journal article" date="2015" name="Nat. Genet.">
        <title>The genome and transcriptome of the zoonotic hookworm Ancylostoma ceylanicum identify infection-specific gene families.</title>
        <authorList>
            <person name="Schwarz E.M."/>
            <person name="Hu Y."/>
            <person name="Antoshechkin I."/>
            <person name="Miller M.M."/>
            <person name="Sternberg P.W."/>
            <person name="Aroian R.V."/>
        </authorList>
    </citation>
    <scope>NUCLEOTIDE SEQUENCE</scope>
    <source>
        <strain evidence="3">HY135</strain>
    </source>
</reference>
<dbReference type="Proteomes" id="UP000024635">
    <property type="component" value="Unassembled WGS sequence"/>
</dbReference>
<feature type="compositionally biased region" description="Basic and acidic residues" evidence="1">
    <location>
        <begin position="65"/>
        <end position="88"/>
    </location>
</feature>
<dbReference type="OrthoDB" id="5867520at2759"/>
<evidence type="ECO:0000313" key="3">
    <source>
        <dbReference type="Proteomes" id="UP000024635"/>
    </source>
</evidence>
<name>A0A016UXA0_9BILA</name>
<sequence>MNAWQSLTNWRHIWISVNLILSVTDRVGSHLAITSATNRLSLTVEYHKRVLSNPIVTPVTDEFPTEDKDEPKQKPEEEGKGKDKKELGRNGGKLTPVKSEVVINYAAKKNKKGSDRNISNPIVTPVSDEFPTEEEQKNVENKKDDAGKDPQVKPDGQRKS</sequence>
<accession>A0A016UXA0</accession>
<comment type="caution">
    <text evidence="2">The sequence shown here is derived from an EMBL/GenBank/DDBJ whole genome shotgun (WGS) entry which is preliminary data.</text>
</comment>
<keyword evidence="3" id="KW-1185">Reference proteome</keyword>
<feature type="region of interest" description="Disordered" evidence="1">
    <location>
        <begin position="56"/>
        <end position="160"/>
    </location>
</feature>
<proteinExistence type="predicted"/>
<dbReference type="AlphaFoldDB" id="A0A016UXA0"/>
<evidence type="ECO:0000313" key="2">
    <source>
        <dbReference type="EMBL" id="EYC19835.1"/>
    </source>
</evidence>
<feature type="compositionally biased region" description="Basic and acidic residues" evidence="1">
    <location>
        <begin position="134"/>
        <end position="160"/>
    </location>
</feature>
<evidence type="ECO:0000256" key="1">
    <source>
        <dbReference type="SAM" id="MobiDB-lite"/>
    </source>
</evidence>
<dbReference type="EMBL" id="JARK01001359">
    <property type="protein sequence ID" value="EYC19835.1"/>
    <property type="molecule type" value="Genomic_DNA"/>
</dbReference>
<gene>
    <name evidence="2" type="primary">Acey_s0023.g744</name>
    <name evidence="2" type="ORF">Y032_0023g744</name>
</gene>